<dbReference type="Proteomes" id="UP000661649">
    <property type="component" value="Unassembled WGS sequence"/>
</dbReference>
<evidence type="ECO:0000313" key="3">
    <source>
        <dbReference type="Proteomes" id="UP000661649"/>
    </source>
</evidence>
<comment type="caution">
    <text evidence="2">The sequence shown here is derived from an EMBL/GenBank/DDBJ whole genome shotgun (WGS) entry which is preliminary data.</text>
</comment>
<keyword evidence="1" id="KW-1133">Transmembrane helix</keyword>
<dbReference type="PANTHER" id="PTHR33361">
    <property type="entry name" value="GLR0591 PROTEIN"/>
    <property type="match status" value="1"/>
</dbReference>
<dbReference type="EMBL" id="JACRTP010000004">
    <property type="protein sequence ID" value="MBC8629202.1"/>
    <property type="molecule type" value="Genomic_DNA"/>
</dbReference>
<keyword evidence="1" id="KW-0812">Transmembrane</keyword>
<evidence type="ECO:0000313" key="2">
    <source>
        <dbReference type="EMBL" id="MBC8629202.1"/>
    </source>
</evidence>
<proteinExistence type="predicted"/>
<dbReference type="SUPFAM" id="SSF55486">
    <property type="entry name" value="Metalloproteases ('zincins'), catalytic domain"/>
    <property type="match status" value="1"/>
</dbReference>
<organism evidence="2 3">
    <name type="scientific">Blautia stercoris</name>
    <dbReference type="NCBI Taxonomy" id="871664"/>
    <lineage>
        <taxon>Bacteria</taxon>
        <taxon>Bacillati</taxon>
        <taxon>Bacillota</taxon>
        <taxon>Clostridia</taxon>
        <taxon>Lachnospirales</taxon>
        <taxon>Lachnospiraceae</taxon>
        <taxon>Blautia</taxon>
    </lineage>
</organism>
<reference evidence="2 3" key="1">
    <citation type="submission" date="2020-08" db="EMBL/GenBank/DDBJ databases">
        <title>Genome public.</title>
        <authorList>
            <person name="Liu C."/>
            <person name="Sun Q."/>
        </authorList>
    </citation>
    <scope>NUCLEOTIDE SEQUENCE [LARGE SCALE GENOMIC DNA]</scope>
    <source>
        <strain evidence="2 3">3_YM_SP_D4_24.mj</strain>
    </source>
</reference>
<name>A0ABR7PCP9_9FIRM</name>
<feature type="transmembrane region" description="Helical" evidence="1">
    <location>
        <begin position="9"/>
        <end position="27"/>
    </location>
</feature>
<keyword evidence="3" id="KW-1185">Reference proteome</keyword>
<sequence length="584" mass="67154">MKNFLHNKYRILIFIFCFFLVFSIIFLKKIEPTLKNKQFEHFTDSIFTSELSSNTLNLHYTLAHPEKFGIKDYKISLGSMNEKAHSNSFSKLKSNQKRLKNFHYQKLSKENQLTYDILSLEFSTQLSGENFFWLQEPLSPHLGISSQLPILLAEYTFRTGNDIKDYFSLLSCLPDYYNELAEFESQKAKHGLFMSDASLERLLTQCQTMLSSDYLASAFKDKINSLQNADTLTKKQADSYLSLHEKLIHTCVIPSYQSLSEKLSALKGSGKNNRGLAGFPDGTAYYHYLIQSQVGDFRSTNEIEERLFTQLALDYRQMQTLLSQNPSLAQNLSVFSLSATPEEMLSYLNKAMQTDFPDLDSPKYEVKYVPTSMEEFSSPAFYLTPPADTLSPNTIYINRSSQVNPAELFTTLAHEGFPGHLYQTLYYGNQNPAPIRNLLGCSGYIEGWATYVESISYGYAASYFKVEPELLQLLWQNRSISLCLYSLLDIKIHEYGWTLAQVTQSLHGFGIASDDTCKEIYQYIIENPANYLKYYLGYLNFMDLRDLAEKKAGDKFDKKEFHRFVLETGPAPFPVIEKYVLENY</sequence>
<keyword evidence="1" id="KW-0472">Membrane</keyword>
<dbReference type="Pfam" id="PF05960">
    <property type="entry name" value="DUF885"/>
    <property type="match status" value="1"/>
</dbReference>
<evidence type="ECO:0000256" key="1">
    <source>
        <dbReference type="SAM" id="Phobius"/>
    </source>
</evidence>
<dbReference type="PANTHER" id="PTHR33361:SF2">
    <property type="entry name" value="DUF885 DOMAIN-CONTAINING PROTEIN"/>
    <property type="match status" value="1"/>
</dbReference>
<dbReference type="InterPro" id="IPR010281">
    <property type="entry name" value="DUF885"/>
</dbReference>
<gene>
    <name evidence="2" type="ORF">H8712_11355</name>
</gene>
<accession>A0ABR7PCP9</accession>
<dbReference type="RefSeq" id="WP_118701365.1">
    <property type="nucleotide sequence ID" value="NZ_JACRTP010000004.1"/>
</dbReference>
<protein>
    <submittedName>
        <fullName evidence="2">DUF885 domain-containing protein</fullName>
    </submittedName>
</protein>